<gene>
    <name evidence="2" type="ORF">CAter282_1914</name>
</gene>
<protein>
    <submittedName>
        <fullName evidence="2">Uncharacterized protein</fullName>
    </submittedName>
</protein>
<dbReference type="EMBL" id="CP013235">
    <property type="protein sequence ID" value="AMP09682.1"/>
    <property type="molecule type" value="Genomic_DNA"/>
</dbReference>
<keyword evidence="3" id="KW-1185">Reference proteome</keyword>
<dbReference type="Proteomes" id="UP000071778">
    <property type="component" value="Chromosome"/>
</dbReference>
<proteinExistence type="predicted"/>
<evidence type="ECO:0000313" key="3">
    <source>
        <dbReference type="Proteomes" id="UP000071778"/>
    </source>
</evidence>
<name>A0A127QJB3_9BURK</name>
<evidence type="ECO:0000313" key="2">
    <source>
        <dbReference type="EMBL" id="AMP09682.1"/>
    </source>
</evidence>
<reference evidence="2 3" key="1">
    <citation type="submission" date="2015-11" db="EMBL/GenBank/DDBJ databases">
        <title>Exploring the genomic traits of fungus-feeding bacterial genus Collimonas.</title>
        <authorList>
            <person name="Song C."/>
            <person name="Schmidt R."/>
            <person name="de Jager V."/>
            <person name="Krzyzanowska D."/>
            <person name="Jongedijk E."/>
            <person name="Cankar K."/>
            <person name="Beekwilder J."/>
            <person name="van Veen A."/>
            <person name="de Boer W."/>
            <person name="van Veen J.A."/>
            <person name="Garbeva P."/>
        </authorList>
    </citation>
    <scope>NUCLEOTIDE SEQUENCE [LARGE SCALE GENOMIC DNA]</scope>
    <source>
        <strain evidence="2 3">Ter282</strain>
    </source>
</reference>
<accession>A0A127QJB3</accession>
<organism evidence="2 3">
    <name type="scientific">Collimonas arenae</name>
    <dbReference type="NCBI Taxonomy" id="279058"/>
    <lineage>
        <taxon>Bacteria</taxon>
        <taxon>Pseudomonadati</taxon>
        <taxon>Pseudomonadota</taxon>
        <taxon>Betaproteobacteria</taxon>
        <taxon>Burkholderiales</taxon>
        <taxon>Oxalobacteraceae</taxon>
        <taxon>Collimonas</taxon>
    </lineage>
</organism>
<feature type="region of interest" description="Disordered" evidence="1">
    <location>
        <begin position="1"/>
        <end position="20"/>
    </location>
</feature>
<evidence type="ECO:0000256" key="1">
    <source>
        <dbReference type="SAM" id="MobiDB-lite"/>
    </source>
</evidence>
<dbReference type="AlphaFoldDB" id="A0A127QJB3"/>
<sequence length="56" mass="6339">MYSAEVRAGRQQQYGGADGKPLSTEFWQVARKCGWMRVHVGVDLTGLFDLNAVFYK</sequence>